<dbReference type="Pfam" id="PF01063">
    <property type="entry name" value="Aminotran_4"/>
    <property type="match status" value="1"/>
</dbReference>
<organism evidence="2 3">
    <name type="scientific">Chlorella sorokiniana</name>
    <name type="common">Freshwater green alga</name>
    <dbReference type="NCBI Taxonomy" id="3076"/>
    <lineage>
        <taxon>Eukaryota</taxon>
        <taxon>Viridiplantae</taxon>
        <taxon>Chlorophyta</taxon>
        <taxon>core chlorophytes</taxon>
        <taxon>Trebouxiophyceae</taxon>
        <taxon>Chlorellales</taxon>
        <taxon>Chlorellaceae</taxon>
        <taxon>Chlorella clade</taxon>
        <taxon>Chlorella</taxon>
    </lineage>
</organism>
<reference evidence="2 3" key="1">
    <citation type="journal article" date="2018" name="Plant J.">
        <title>Genome sequences of Chlorella sorokiniana UTEX 1602 and Micractinium conductrix SAG 241.80: implications to maltose excretion by a green alga.</title>
        <authorList>
            <person name="Arriola M.B."/>
            <person name="Velmurugan N."/>
            <person name="Zhang Y."/>
            <person name="Plunkett M.H."/>
            <person name="Hondzo H."/>
            <person name="Barney B.M."/>
        </authorList>
    </citation>
    <scope>NUCLEOTIDE SEQUENCE [LARGE SCALE GENOMIC DNA]</scope>
    <source>
        <strain evidence="3">UTEX 1602</strain>
    </source>
</reference>
<dbReference type="GO" id="GO:0003824">
    <property type="term" value="F:catalytic activity"/>
    <property type="evidence" value="ECO:0007669"/>
    <property type="project" value="InterPro"/>
</dbReference>
<dbReference type="InterPro" id="IPR001544">
    <property type="entry name" value="Aminotrans_IV"/>
</dbReference>
<dbReference type="Gene3D" id="3.20.10.10">
    <property type="entry name" value="D-amino Acid Aminotransferase, subunit A, domain 2"/>
    <property type="match status" value="1"/>
</dbReference>
<dbReference type="PANTHER" id="PTHR47703">
    <property type="entry name" value="D-AMINOACID AMINOTRANSFERASE-LIKE PLP-DEPENDENT ENZYMES SUPERFAMILY PROTEIN"/>
    <property type="match status" value="1"/>
</dbReference>
<evidence type="ECO:0000313" key="3">
    <source>
        <dbReference type="Proteomes" id="UP000239899"/>
    </source>
</evidence>
<keyword evidence="3" id="KW-1185">Reference proteome</keyword>
<dbReference type="InterPro" id="IPR036038">
    <property type="entry name" value="Aminotransferase-like"/>
</dbReference>
<feature type="compositionally biased region" description="Low complexity" evidence="1">
    <location>
        <begin position="25"/>
        <end position="39"/>
    </location>
</feature>
<dbReference type="SUPFAM" id="SSF56752">
    <property type="entry name" value="D-aminoacid aminotransferase-like PLP-dependent enzymes"/>
    <property type="match status" value="1"/>
</dbReference>
<gene>
    <name evidence="2" type="ORF">C2E21_1743</name>
</gene>
<feature type="region of interest" description="Disordered" evidence="1">
    <location>
        <begin position="25"/>
        <end position="71"/>
    </location>
</feature>
<feature type="region of interest" description="Disordered" evidence="1">
    <location>
        <begin position="373"/>
        <end position="407"/>
    </location>
</feature>
<dbReference type="EMBL" id="LHPG02000003">
    <property type="protein sequence ID" value="PRW59887.1"/>
    <property type="molecule type" value="Genomic_DNA"/>
</dbReference>
<proteinExistence type="predicted"/>
<feature type="compositionally biased region" description="Low complexity" evidence="1">
    <location>
        <begin position="46"/>
        <end position="60"/>
    </location>
</feature>
<feature type="compositionally biased region" description="Low complexity" evidence="1">
    <location>
        <begin position="376"/>
        <end position="385"/>
    </location>
</feature>
<evidence type="ECO:0000313" key="2">
    <source>
        <dbReference type="EMBL" id="PRW59887.1"/>
    </source>
</evidence>
<dbReference type="AlphaFoldDB" id="A0A2P6U0P4"/>
<dbReference type="OrthoDB" id="59470at2759"/>
<name>A0A2P6U0P4_CHLSO</name>
<protein>
    <submittedName>
        <fullName evidence="2">Class IV</fullName>
    </submittedName>
</protein>
<dbReference type="Proteomes" id="UP000239899">
    <property type="component" value="Unassembled WGS sequence"/>
</dbReference>
<sequence length="440" mass="45297">MLLARPAGRPFAPLAQLAERYTALRRQPAAAQRWQHPAAATPPVPSAALAEHEAAQQQPQQQPPQPAPQQQAAMFLVRNETPVPCTMSSGAFLEASPRGAYTTARTVGGSAVFELGFHIDRLASSARLMMEADAQAAAAAAGGASGGPLAALPPAAAAVVNPAQLRPRVLAALRAAVRGYRAATGDADGELKLTVLVTWPGGTEHEVAADGLHTADDSEAPPPGCTPAAAAADVFVHVSPLPLRPASPVKIVMRGAPRENAAAKDSEWVRKRKALEVGLPAGVNEVVLVGSCGGLYEGLSSNFFAVANGTVYTAGEGILAGTVREVALQVARHEGIPVVLEPPRLQDLDSWEGCFISSTSRLLLPVDEASVLQEGASPPSSPASANSKDGDSNGSAPAATNGSGMQPAAVTQRFERGGLVQRLEQLVLAEIAACSEPLFP</sequence>
<evidence type="ECO:0000256" key="1">
    <source>
        <dbReference type="SAM" id="MobiDB-lite"/>
    </source>
</evidence>
<dbReference type="PANTHER" id="PTHR47703:SF2">
    <property type="entry name" value="D-AMINOACID AMINOTRANSFERASE-LIKE PLP-DEPENDENT ENZYMES SUPERFAMILY PROTEIN"/>
    <property type="match status" value="1"/>
</dbReference>
<dbReference type="InterPro" id="IPR043132">
    <property type="entry name" value="BCAT-like_C"/>
</dbReference>
<comment type="caution">
    <text evidence="2">The sequence shown here is derived from an EMBL/GenBank/DDBJ whole genome shotgun (WGS) entry which is preliminary data.</text>
</comment>
<feature type="compositionally biased region" description="Polar residues" evidence="1">
    <location>
        <begin position="392"/>
        <end position="404"/>
    </location>
</feature>
<accession>A0A2P6U0P4</accession>